<keyword evidence="3" id="KW-0735">Signal-anchor</keyword>
<dbReference type="EMBL" id="JAODUP010001402">
    <property type="protein sequence ID" value="KAK2140295.1"/>
    <property type="molecule type" value="Genomic_DNA"/>
</dbReference>
<reference evidence="4" key="1">
    <citation type="journal article" date="2023" name="Mol. Biol. Evol.">
        <title>Third-Generation Sequencing Reveals the Adaptive Role of the Epigenome in Three Deep-Sea Polychaetes.</title>
        <authorList>
            <person name="Perez M."/>
            <person name="Aroh O."/>
            <person name="Sun Y."/>
            <person name="Lan Y."/>
            <person name="Juniper S.K."/>
            <person name="Young C.R."/>
            <person name="Angers B."/>
            <person name="Qian P.Y."/>
        </authorList>
    </citation>
    <scope>NUCLEOTIDE SEQUENCE</scope>
    <source>
        <strain evidence="4">P08H-3</strain>
    </source>
</reference>
<dbReference type="PANTHER" id="PTHR11927:SF9">
    <property type="entry name" value="L-FUCOSYLTRANSFERASE"/>
    <property type="match status" value="1"/>
</dbReference>
<protein>
    <recommendedName>
        <fullName evidence="3">L-Fucosyltransferase</fullName>
        <ecNumber evidence="3">2.4.1.-</ecNumber>
    </recommendedName>
</protein>
<dbReference type="AlphaFoldDB" id="A0AAD9IU41"/>
<name>A0AAD9IU41_9ANNE</name>
<accession>A0AAD9IU41</accession>
<evidence type="ECO:0000256" key="2">
    <source>
        <dbReference type="ARBA" id="ARBA00022679"/>
    </source>
</evidence>
<keyword evidence="2 3" id="KW-0808">Transferase</keyword>
<comment type="caution">
    <text evidence="4">The sequence shown here is derived from an EMBL/GenBank/DDBJ whole genome shotgun (WGS) entry which is preliminary data.</text>
</comment>
<keyword evidence="3" id="KW-0325">Glycoprotein</keyword>
<organism evidence="4 5">
    <name type="scientific">Paralvinella palmiformis</name>
    <dbReference type="NCBI Taxonomy" id="53620"/>
    <lineage>
        <taxon>Eukaryota</taxon>
        <taxon>Metazoa</taxon>
        <taxon>Spiralia</taxon>
        <taxon>Lophotrochozoa</taxon>
        <taxon>Annelida</taxon>
        <taxon>Polychaeta</taxon>
        <taxon>Sedentaria</taxon>
        <taxon>Canalipalpata</taxon>
        <taxon>Terebellida</taxon>
        <taxon>Terebelliformia</taxon>
        <taxon>Alvinellidae</taxon>
        <taxon>Paralvinella</taxon>
    </lineage>
</organism>
<dbReference type="GO" id="GO:0005975">
    <property type="term" value="P:carbohydrate metabolic process"/>
    <property type="evidence" value="ECO:0007669"/>
    <property type="project" value="InterPro"/>
</dbReference>
<dbReference type="GO" id="GO:0032580">
    <property type="term" value="C:Golgi cisterna membrane"/>
    <property type="evidence" value="ECO:0007669"/>
    <property type="project" value="UniProtKB-SubCell"/>
</dbReference>
<evidence type="ECO:0000313" key="5">
    <source>
        <dbReference type="Proteomes" id="UP001208570"/>
    </source>
</evidence>
<proteinExistence type="inferred from homology"/>
<sequence>MKLFILIGIGCFIGLCITYHSAIVQVSLKKWYYQLSDNADFGLDTQDGNITSAKIRHKTANNNNRPILSVLRHGRLGNGMWQYSGLLGLANMTNRVPILNSGYRDIAQIFTLSTQIDSRINILKASTRYEQRQLFINVEETVENIRNISEDVTLKGYFQYFRFFSSVTETIRKEFQFRTIIKQQVSTFFKKVNLTDEKLIKVGIHIRRTDLNKPRQIKQGFGPPPTNYFINAMNFFRTEGWTQPGKLSDKVGPLEEILRKLDHLWDTNDKERLQNWPGFGEVVMPDKEVLDTVHLATVLWRSKLLLPGKRQRILLISSHEINILSLIVTSHQHHLQLRIIFSVSESDWSFIFRGGGGLCRRFRFDLVGCVFQAWNRWYIYFLCIGESLLLIYDPRQGPTFLGTEELDREHKVFRDKRIQ</sequence>
<dbReference type="GO" id="GO:0008107">
    <property type="term" value="F:galactoside 2-alpha-L-fucosyltransferase activity"/>
    <property type="evidence" value="ECO:0007669"/>
    <property type="project" value="InterPro"/>
</dbReference>
<dbReference type="EC" id="2.4.1.-" evidence="3"/>
<evidence type="ECO:0000256" key="1">
    <source>
        <dbReference type="ARBA" id="ARBA00022676"/>
    </source>
</evidence>
<keyword evidence="3" id="KW-0333">Golgi apparatus</keyword>
<dbReference type="Pfam" id="PF01531">
    <property type="entry name" value="Glyco_transf_11"/>
    <property type="match status" value="1"/>
</dbReference>
<comment type="similarity">
    <text evidence="3">Belongs to the glycosyltransferase 11 family.</text>
</comment>
<evidence type="ECO:0000313" key="4">
    <source>
        <dbReference type="EMBL" id="KAK2140295.1"/>
    </source>
</evidence>
<evidence type="ECO:0000256" key="3">
    <source>
        <dbReference type="RuleBase" id="RU363129"/>
    </source>
</evidence>
<keyword evidence="5" id="KW-1185">Reference proteome</keyword>
<keyword evidence="3" id="KW-0812">Transmembrane</keyword>
<dbReference type="Proteomes" id="UP001208570">
    <property type="component" value="Unassembled WGS sequence"/>
</dbReference>
<comment type="pathway">
    <text evidence="3">Protein modification; protein glycosylation.</text>
</comment>
<dbReference type="InterPro" id="IPR002516">
    <property type="entry name" value="Glyco_trans_11"/>
</dbReference>
<comment type="subcellular location">
    <subcellularLocation>
        <location evidence="3">Golgi apparatus</location>
        <location evidence="3">Golgi stack membrane</location>
        <topology evidence="3">Single-pass type II membrane protein</topology>
    </subcellularLocation>
</comment>
<dbReference type="PANTHER" id="PTHR11927">
    <property type="entry name" value="GALACTOSIDE 2-L-FUCOSYLTRANSFERASE"/>
    <property type="match status" value="1"/>
</dbReference>
<gene>
    <name evidence="4" type="ORF">LSH36_1399g00029</name>
</gene>
<keyword evidence="1 3" id="KW-0328">Glycosyltransferase</keyword>